<dbReference type="Pfam" id="PF02992">
    <property type="entry name" value="Transposase_21"/>
    <property type="match status" value="1"/>
</dbReference>
<evidence type="ECO:0000313" key="4">
    <source>
        <dbReference type="Proteomes" id="UP000559256"/>
    </source>
</evidence>
<dbReference type="PANTHER" id="PTHR46579">
    <property type="entry name" value="F5/8 TYPE C DOMAIN-CONTAINING PROTEIN-RELATED"/>
    <property type="match status" value="1"/>
</dbReference>
<evidence type="ECO:0008006" key="5">
    <source>
        <dbReference type="Google" id="ProtNLM"/>
    </source>
</evidence>
<feature type="compositionally biased region" description="Basic and acidic residues" evidence="2">
    <location>
        <begin position="79"/>
        <end position="88"/>
    </location>
</feature>
<name>A0A8H5FM03_9AGAR</name>
<proteinExistence type="predicted"/>
<dbReference type="OrthoDB" id="6613063at2759"/>
<dbReference type="PANTHER" id="PTHR46579:SF1">
    <property type="entry name" value="F5_8 TYPE C DOMAIN-CONTAINING PROTEIN"/>
    <property type="match status" value="1"/>
</dbReference>
<organism evidence="3 4">
    <name type="scientific">Tetrapyrgos nigripes</name>
    <dbReference type="NCBI Taxonomy" id="182062"/>
    <lineage>
        <taxon>Eukaryota</taxon>
        <taxon>Fungi</taxon>
        <taxon>Dikarya</taxon>
        <taxon>Basidiomycota</taxon>
        <taxon>Agaricomycotina</taxon>
        <taxon>Agaricomycetes</taxon>
        <taxon>Agaricomycetidae</taxon>
        <taxon>Agaricales</taxon>
        <taxon>Marasmiineae</taxon>
        <taxon>Marasmiaceae</taxon>
        <taxon>Tetrapyrgos</taxon>
    </lineage>
</organism>
<accession>A0A8H5FM03</accession>
<gene>
    <name evidence="3" type="ORF">D9758_017625</name>
</gene>
<evidence type="ECO:0000256" key="1">
    <source>
        <dbReference type="SAM" id="Coils"/>
    </source>
</evidence>
<dbReference type="Proteomes" id="UP000559256">
    <property type="component" value="Unassembled WGS sequence"/>
</dbReference>
<protein>
    <recommendedName>
        <fullName evidence="5">Transposase family Tnp2 protein</fullName>
    </recommendedName>
</protein>
<evidence type="ECO:0000313" key="3">
    <source>
        <dbReference type="EMBL" id="KAF5341278.1"/>
    </source>
</evidence>
<feature type="coiled-coil region" evidence="1">
    <location>
        <begin position="146"/>
        <end position="179"/>
    </location>
</feature>
<dbReference type="InterPro" id="IPR004242">
    <property type="entry name" value="Transposase_21"/>
</dbReference>
<feature type="region of interest" description="Disordered" evidence="2">
    <location>
        <begin position="52"/>
        <end position="101"/>
    </location>
</feature>
<feature type="compositionally biased region" description="Low complexity" evidence="2">
    <location>
        <begin position="192"/>
        <end position="201"/>
    </location>
</feature>
<keyword evidence="1" id="KW-0175">Coiled coil</keyword>
<dbReference type="EMBL" id="JAACJM010000169">
    <property type="protein sequence ID" value="KAF5341278.1"/>
    <property type="molecule type" value="Genomic_DNA"/>
</dbReference>
<feature type="region of interest" description="Disordered" evidence="2">
    <location>
        <begin position="192"/>
        <end position="216"/>
    </location>
</feature>
<reference evidence="3 4" key="1">
    <citation type="journal article" date="2020" name="ISME J.">
        <title>Uncovering the hidden diversity of litter-decomposition mechanisms in mushroom-forming fungi.</title>
        <authorList>
            <person name="Floudas D."/>
            <person name="Bentzer J."/>
            <person name="Ahren D."/>
            <person name="Johansson T."/>
            <person name="Persson P."/>
            <person name="Tunlid A."/>
        </authorList>
    </citation>
    <scope>NUCLEOTIDE SEQUENCE [LARGE SCALE GENOMIC DNA]</scope>
    <source>
        <strain evidence="3 4">CBS 291.85</strain>
    </source>
</reference>
<comment type="caution">
    <text evidence="3">The sequence shown here is derived from an EMBL/GenBank/DDBJ whole genome shotgun (WGS) entry which is preliminary data.</text>
</comment>
<keyword evidence="4" id="KW-1185">Reference proteome</keyword>
<evidence type="ECO:0000256" key="2">
    <source>
        <dbReference type="SAM" id="MobiDB-lite"/>
    </source>
</evidence>
<sequence length="1097" mass="125137">MFSMASSSNLIHCAICDKLTFKAHERQHRQAAAMPGPSPLPNETSSHFLVVTSDTESSDSDESLHNFDGRNGVSPDSVEDSRTVHFDDSPNVYSDDEEEPSPFIGPIFDTYQWLHDNYPTAEIWDSEEEDREAWMIRTTPPAGVSIEDHERNLQREQVERQLHQDLLQQELQRAQAEDEDGESMEDLLKSWHSGWESGGSSRDSESSDSGSDEDMEEAGFDWDALEKAASGVSAFDRLGEKFQVEVANIANRLSELDRAICRAYAWKVQSHTPDEYYNYAPQAFGPRQGEPLPNLNAQRGRLLFLAGFKPQEYHCCVNSCVCFAGVFADYQQCPYCKEPRFQATGKPRKIFTYIPLIPRLHALYQNQDLAEKMWYRHDRKAKDDIVEDIFDGEQYEKLRNTSVHVGDTVYDRNYFSDPREVAIGLSTDGFAPFKRRSKTAWPLILINYNLSPAIRCHLEHILSLGVIPGPKKPHDIDSFLWPLMIELSQLASERGVPTVDILESVLFPLRAHLIACFGDIPAMSLLMKMKGHNGKRPCRMCMIEGVPGPDSRTHYVPLNRSSHPNVIADSTKVKIYDPHNLPMHTHDEFMAQAVEVESQRTKAASERLSKQYGVKGVPMLSRLGSLNFPKSTPYDFMHQIFENLLPNLIAHWTSDFKGLDDGKEEYELANTVWQAVGLDTGKTGNTIPSAYGGRVPNIQSHKSEMNAERWSFWALYIAPVVLRRRFQKPKYYRHFVKLVKLINVCLQYEITREEVNMLEKGFEEWVQEYERIYYQFDFDRLSACPLTIHALLHIAQSIRDFGPPSCYWAFPMERYCGTLTRGIRSRRFPFSSLDRSVVERALLTQIALNYNIPRSELFITRRRDAGVIRGCHESTVEEYKTCLLMPPRLKERPAQNLVKFVIAPSVATRFRRKEIADVRAALQGATIEQWGALKHTGFEGGEIIRASSLYKPPVDSRDPTFVRYQVYVDKLAHRKNARPVLELKTFYGQLEHIFVVRFSNDDSTRKKLGIKSSSGLQKEYILAAIRTCNIIANHPPELELLDIHLYSEMGTLDVVDITTVQCLVGRVPDVQEKWAIIDRSGVLARAIAGSDDEDEGD</sequence>
<dbReference type="AlphaFoldDB" id="A0A8H5FM03"/>